<organism evidence="3 4">
    <name type="scientific">Linum trigynum</name>
    <dbReference type="NCBI Taxonomy" id="586398"/>
    <lineage>
        <taxon>Eukaryota</taxon>
        <taxon>Viridiplantae</taxon>
        <taxon>Streptophyta</taxon>
        <taxon>Embryophyta</taxon>
        <taxon>Tracheophyta</taxon>
        <taxon>Spermatophyta</taxon>
        <taxon>Magnoliopsida</taxon>
        <taxon>eudicotyledons</taxon>
        <taxon>Gunneridae</taxon>
        <taxon>Pentapetalae</taxon>
        <taxon>rosids</taxon>
        <taxon>fabids</taxon>
        <taxon>Malpighiales</taxon>
        <taxon>Linaceae</taxon>
        <taxon>Linum</taxon>
    </lineage>
</organism>
<evidence type="ECO:0000313" key="4">
    <source>
        <dbReference type="Proteomes" id="UP001497516"/>
    </source>
</evidence>
<feature type="transmembrane region" description="Helical" evidence="2">
    <location>
        <begin position="147"/>
        <end position="169"/>
    </location>
</feature>
<gene>
    <name evidence="3" type="ORF">LTRI10_LOCUS4377</name>
</gene>
<feature type="region of interest" description="Disordered" evidence="1">
    <location>
        <begin position="115"/>
        <end position="135"/>
    </location>
</feature>
<dbReference type="AlphaFoldDB" id="A0AAV2CJE1"/>
<keyword evidence="2" id="KW-0472">Membrane</keyword>
<evidence type="ECO:0000313" key="3">
    <source>
        <dbReference type="EMBL" id="CAL1356697.1"/>
    </source>
</evidence>
<keyword evidence="2" id="KW-1133">Transmembrane helix</keyword>
<evidence type="ECO:0000256" key="1">
    <source>
        <dbReference type="SAM" id="MobiDB-lite"/>
    </source>
</evidence>
<evidence type="ECO:0000256" key="2">
    <source>
        <dbReference type="SAM" id="Phobius"/>
    </source>
</evidence>
<keyword evidence="4" id="KW-1185">Reference proteome</keyword>
<dbReference type="EMBL" id="OZ034813">
    <property type="protein sequence ID" value="CAL1356697.1"/>
    <property type="molecule type" value="Genomic_DNA"/>
</dbReference>
<dbReference type="PANTHER" id="PTHR36396">
    <property type="entry name" value="MALTASE-GLUCOAMYLASE, INTESTINAL PROTEIN"/>
    <property type="match status" value="1"/>
</dbReference>
<name>A0AAV2CJE1_9ROSI</name>
<dbReference type="Proteomes" id="UP001497516">
    <property type="component" value="Chromosome 1"/>
</dbReference>
<keyword evidence="2" id="KW-0812">Transmembrane</keyword>
<reference evidence="3 4" key="1">
    <citation type="submission" date="2024-04" db="EMBL/GenBank/DDBJ databases">
        <authorList>
            <person name="Fracassetti M."/>
        </authorList>
    </citation>
    <scope>NUCLEOTIDE SEQUENCE [LARGE SCALE GENOMIC DNA]</scope>
</reference>
<protein>
    <submittedName>
        <fullName evidence="3">Uncharacterized protein</fullName>
    </submittedName>
</protein>
<accession>A0AAV2CJE1</accession>
<sequence>MAAEASDPEPPPQLSPPFLEVECKPSKKKRRFAAGTKAGFAVSLINRKLNNGQPLAFAIEAIKEGEEPVSFGPDVALVDYGNGWKLQAVTDLDYPPPGKSVMLGEKFPLIATATPPPRVPAAAPENSDGSRPGRTTVTKPAAITAGYMAKILVAFILIFMLGAAFTIALENLPKLILMLNSM</sequence>
<proteinExistence type="predicted"/>
<dbReference type="PANTHER" id="PTHR36396:SF1">
    <property type="entry name" value="MALTASE-GLUCOAMYLASE, INTESTINAL PROTEIN"/>
    <property type="match status" value="1"/>
</dbReference>